<dbReference type="GO" id="GO:0003700">
    <property type="term" value="F:DNA-binding transcription factor activity"/>
    <property type="evidence" value="ECO:0007669"/>
    <property type="project" value="TreeGrafter"/>
</dbReference>
<dbReference type="Pfam" id="PF11951">
    <property type="entry name" value="Fungal_trans_2"/>
    <property type="match status" value="1"/>
</dbReference>
<dbReference type="PANTHER" id="PTHR37534:SF49">
    <property type="entry name" value="LYSINE BIOSYNTHESIS REGULATORY PROTEIN LYS14"/>
    <property type="match status" value="1"/>
</dbReference>
<evidence type="ECO:0000313" key="5">
    <source>
        <dbReference type="Proteomes" id="UP000024533"/>
    </source>
</evidence>
<dbReference type="InterPro" id="IPR021858">
    <property type="entry name" value="Fun_TF"/>
</dbReference>
<evidence type="ECO:0000313" key="4">
    <source>
        <dbReference type="EMBL" id="KDB23583.1"/>
    </source>
</evidence>
<keyword evidence="5" id="KW-1185">Reference proteome</keyword>
<dbReference type="PANTHER" id="PTHR37534">
    <property type="entry name" value="TRANSCRIPTIONAL ACTIVATOR PROTEIN UGA3"/>
    <property type="match status" value="1"/>
</dbReference>
<protein>
    <recommendedName>
        <fullName evidence="6">Transcription factor domain-containing protein</fullName>
    </recommendedName>
</protein>
<feature type="region of interest" description="Disordered" evidence="3">
    <location>
        <begin position="171"/>
        <end position="217"/>
    </location>
</feature>
<dbReference type="STRING" id="1215338.A0A059J7B3"/>
<evidence type="ECO:0000256" key="3">
    <source>
        <dbReference type="SAM" id="MobiDB-lite"/>
    </source>
</evidence>
<feature type="compositionally biased region" description="Polar residues" evidence="3">
    <location>
        <begin position="238"/>
        <end position="249"/>
    </location>
</feature>
<feature type="region of interest" description="Disordered" evidence="3">
    <location>
        <begin position="238"/>
        <end position="268"/>
    </location>
</feature>
<dbReference type="OMA" id="WSHHISR"/>
<dbReference type="Proteomes" id="UP000024533">
    <property type="component" value="Unassembled WGS sequence"/>
</dbReference>
<organism evidence="4 5">
    <name type="scientific">Trichophyton interdigitale (strain MR816)</name>
    <dbReference type="NCBI Taxonomy" id="1215338"/>
    <lineage>
        <taxon>Eukaryota</taxon>
        <taxon>Fungi</taxon>
        <taxon>Dikarya</taxon>
        <taxon>Ascomycota</taxon>
        <taxon>Pezizomycotina</taxon>
        <taxon>Eurotiomycetes</taxon>
        <taxon>Eurotiomycetidae</taxon>
        <taxon>Onygenales</taxon>
        <taxon>Arthrodermataceae</taxon>
        <taxon>Trichophyton</taxon>
    </lineage>
</organism>
<dbReference type="AlphaFoldDB" id="A0A059J7B3"/>
<reference evidence="4 5" key="1">
    <citation type="submission" date="2014-02" db="EMBL/GenBank/DDBJ databases">
        <title>The Genome Sequence of Trichophyton interdigitale MR816.</title>
        <authorList>
            <consortium name="The Broad Institute Genomics Platform"/>
            <person name="Cuomo C.A."/>
            <person name="White T.C."/>
            <person name="Graser Y."/>
            <person name="Martinez-Rossi N."/>
            <person name="Heitman J."/>
            <person name="Young S.K."/>
            <person name="Zeng Q."/>
            <person name="Gargeya S."/>
            <person name="Abouelleil A."/>
            <person name="Alvarado L."/>
            <person name="Chapman S.B."/>
            <person name="Gainer-Dewar J."/>
            <person name="Goldberg J."/>
            <person name="Griggs A."/>
            <person name="Gujja S."/>
            <person name="Hansen M."/>
            <person name="Howarth C."/>
            <person name="Imamovic A."/>
            <person name="Larimer J."/>
            <person name="Martinez D."/>
            <person name="Murphy C."/>
            <person name="Pearson M.D."/>
            <person name="Persinoti G."/>
            <person name="Poon T."/>
            <person name="Priest M."/>
            <person name="Roberts A.D."/>
            <person name="Saif S."/>
            <person name="Shea T.D."/>
            <person name="Sykes S.N."/>
            <person name="Wortman J."/>
            <person name="Nusbaum C."/>
            <person name="Birren B."/>
        </authorList>
    </citation>
    <scope>NUCLEOTIDE SEQUENCE [LARGE SCALE GENOMIC DNA]</scope>
    <source>
        <strain evidence="4 5">MR816</strain>
    </source>
</reference>
<dbReference type="OrthoDB" id="3598904at2759"/>
<feature type="compositionally biased region" description="Low complexity" evidence="3">
    <location>
        <begin position="114"/>
        <end position="132"/>
    </location>
</feature>
<gene>
    <name evidence="4" type="ORF">H109_04476</name>
</gene>
<feature type="compositionally biased region" description="Basic residues" evidence="3">
    <location>
        <begin position="197"/>
        <end position="207"/>
    </location>
</feature>
<evidence type="ECO:0000256" key="2">
    <source>
        <dbReference type="ARBA" id="ARBA00023242"/>
    </source>
</evidence>
<comment type="subcellular location">
    <subcellularLocation>
        <location evidence="1">Nucleus</location>
    </subcellularLocation>
</comment>
<dbReference type="GO" id="GO:0045944">
    <property type="term" value="P:positive regulation of transcription by RNA polymerase II"/>
    <property type="evidence" value="ECO:0007669"/>
    <property type="project" value="TreeGrafter"/>
</dbReference>
<dbReference type="GO" id="GO:0000976">
    <property type="term" value="F:transcription cis-regulatory region binding"/>
    <property type="evidence" value="ECO:0007669"/>
    <property type="project" value="TreeGrafter"/>
</dbReference>
<evidence type="ECO:0000256" key="1">
    <source>
        <dbReference type="ARBA" id="ARBA00004123"/>
    </source>
</evidence>
<name>A0A059J7B3_TRIIM</name>
<evidence type="ECO:0008006" key="6">
    <source>
        <dbReference type="Google" id="ProtNLM"/>
    </source>
</evidence>
<feature type="region of interest" description="Disordered" evidence="3">
    <location>
        <begin position="108"/>
        <end position="138"/>
    </location>
</feature>
<sequence length="710" mass="79864">MASTKHTQSLPPIAPKYGMPKLSSLDRGWDLEPSKLKMPTRGNYHPVDPFRYVNKPQKCSLFWFVYSIRRREKQCTRLGHECDYSPRLSFRDDTLKVMERMQDVSISGNAVWDSSSSSPSEGSSGSTTSSTSDDILPPFASLTTDIEREMKAECYRPGTYHVVVNPDSFANVTDDSEDSQDELPPIKKTVRSSQSASHKRNNSKSRPRSSTESSDPNVVILAKFEDSMALNTSYWKSMRSSPLTGTSRSKSPEEYEDNHLKDTKKPKHPIFIGSTGNLEDAKLLGHFRNVVWKHLVQAGLGHHNVHASQFNMPGADIFEKEAANFLPLFHAMMAVSALSLSRQDPSKSIDSLQHYQQTLPFLQTSMRSHQDLSSDGVFLTHFLLLIYEIAAAEPGGSNLWSHHIQRLIRICYMRGAILQREPFPFVVWWICWIDLYALFSGAGTGDFVRNLLAHDMIPAALSQLYPIGEDGKSIIFPGEEHTLPVMLRLNRDTFILAIRLGILAADCRRDAVSQTFPDGSIGCTLLGRAAKEKRLIDIQQSFIQLWTTPRVSLFQQQVHQLPPRSKEVFQHCSTLFNSCMIYSYTSMWPNQAAETSTLSALDIDRRISAILSTANEITSVGRYDLRFIIFPTFIAGVAATSPTHKMIALDILSNFEANEGVGRNVATTRQLLQTVYQHQTNGYMRRGHAFDVDWLDVMAKQGLQLVNFGL</sequence>
<feature type="compositionally biased region" description="Basic and acidic residues" evidence="3">
    <location>
        <begin position="250"/>
        <end position="263"/>
    </location>
</feature>
<proteinExistence type="predicted"/>
<dbReference type="EMBL" id="AOKY01000299">
    <property type="protein sequence ID" value="KDB23583.1"/>
    <property type="molecule type" value="Genomic_DNA"/>
</dbReference>
<keyword evidence="2" id="KW-0539">Nucleus</keyword>
<comment type="caution">
    <text evidence="4">The sequence shown here is derived from an EMBL/GenBank/DDBJ whole genome shotgun (WGS) entry which is preliminary data.</text>
</comment>
<dbReference type="HOGENOM" id="CLU_015365_0_0_1"/>
<dbReference type="GO" id="GO:0005634">
    <property type="term" value="C:nucleus"/>
    <property type="evidence" value="ECO:0007669"/>
    <property type="project" value="UniProtKB-SubCell"/>
</dbReference>
<accession>A0A059J7B3</accession>